<evidence type="ECO:0000313" key="1">
    <source>
        <dbReference type="Proteomes" id="UP000790787"/>
    </source>
</evidence>
<sequence>MLEEIRHKIMNRNNDMRKFVEIWISDISPMARMILEENKELSRRCKVRFNGQDSFEIEEGDKRFIVNLVAKTCICRSWMLRGIPCRHALCSYYHLEQDPEQHVKFWYRKEIFLKAYKYYLQPMPNMKMWPESNNPVIESPEPNSMSGRPKICKRKVKYEPKKAKYGKISKKGVKMTCS</sequence>
<proteinExistence type="predicted"/>
<gene>
    <name evidence="2" type="primary">LOC142165787</name>
</gene>
<organism evidence="1 2">
    <name type="scientific">Nicotiana tabacum</name>
    <name type="common">Common tobacco</name>
    <dbReference type="NCBI Taxonomy" id="4097"/>
    <lineage>
        <taxon>Eukaryota</taxon>
        <taxon>Viridiplantae</taxon>
        <taxon>Streptophyta</taxon>
        <taxon>Embryophyta</taxon>
        <taxon>Tracheophyta</taxon>
        <taxon>Spermatophyta</taxon>
        <taxon>Magnoliopsida</taxon>
        <taxon>eudicotyledons</taxon>
        <taxon>Gunneridae</taxon>
        <taxon>Pentapetalae</taxon>
        <taxon>asterids</taxon>
        <taxon>lamiids</taxon>
        <taxon>Solanales</taxon>
        <taxon>Solanaceae</taxon>
        <taxon>Nicotianoideae</taxon>
        <taxon>Nicotianeae</taxon>
        <taxon>Nicotiana</taxon>
    </lineage>
</organism>
<dbReference type="RefSeq" id="XP_075080261.1">
    <property type="nucleotide sequence ID" value="XM_075224160.1"/>
</dbReference>
<evidence type="ECO:0000313" key="2">
    <source>
        <dbReference type="RefSeq" id="XP_075080261.1"/>
    </source>
</evidence>
<name>A0AC58S5J6_TOBAC</name>
<dbReference type="Proteomes" id="UP000790787">
    <property type="component" value="Chromosome 11"/>
</dbReference>
<accession>A0AC58S5J6</accession>
<reference evidence="1" key="1">
    <citation type="journal article" date="2014" name="Nat. Commun.">
        <title>The tobacco genome sequence and its comparison with those of tomato and potato.</title>
        <authorList>
            <person name="Sierro N."/>
            <person name="Battey J.N."/>
            <person name="Ouadi S."/>
            <person name="Bakaher N."/>
            <person name="Bovet L."/>
            <person name="Willig A."/>
            <person name="Goepfert S."/>
            <person name="Peitsch M.C."/>
            <person name="Ivanov N.V."/>
        </authorList>
    </citation>
    <scope>NUCLEOTIDE SEQUENCE [LARGE SCALE GENOMIC DNA]</scope>
</reference>
<reference evidence="2" key="2">
    <citation type="submission" date="2025-08" db="UniProtKB">
        <authorList>
            <consortium name="RefSeq"/>
        </authorList>
    </citation>
    <scope>IDENTIFICATION</scope>
    <source>
        <tissue evidence="2">Leaf</tissue>
    </source>
</reference>
<protein>
    <submittedName>
        <fullName evidence="2">Uncharacterized protein LOC142165787</fullName>
    </submittedName>
</protein>
<keyword evidence="1" id="KW-1185">Reference proteome</keyword>